<dbReference type="EMBL" id="ML119151">
    <property type="protein sequence ID" value="RPB09577.1"/>
    <property type="molecule type" value="Genomic_DNA"/>
</dbReference>
<dbReference type="Proteomes" id="UP000277580">
    <property type="component" value="Unassembled WGS sequence"/>
</dbReference>
<dbReference type="OrthoDB" id="10309019at2759"/>
<feature type="coiled-coil region" evidence="1">
    <location>
        <begin position="53"/>
        <end position="87"/>
    </location>
</feature>
<dbReference type="InParanoid" id="A0A3N4KGF0"/>
<keyword evidence="1" id="KW-0175">Coiled coil</keyword>
<protein>
    <submittedName>
        <fullName evidence="2">Uncharacterized protein</fullName>
    </submittedName>
</protein>
<name>A0A3N4KGF0_9PEZI</name>
<proteinExistence type="predicted"/>
<evidence type="ECO:0000256" key="1">
    <source>
        <dbReference type="SAM" id="Coils"/>
    </source>
</evidence>
<dbReference type="AlphaFoldDB" id="A0A3N4KGF0"/>
<gene>
    <name evidence="2" type="ORF">P167DRAFT_538424</name>
</gene>
<evidence type="ECO:0000313" key="3">
    <source>
        <dbReference type="Proteomes" id="UP000277580"/>
    </source>
</evidence>
<keyword evidence="3" id="KW-1185">Reference proteome</keyword>
<evidence type="ECO:0000313" key="2">
    <source>
        <dbReference type="EMBL" id="RPB09577.1"/>
    </source>
</evidence>
<reference evidence="2 3" key="1">
    <citation type="journal article" date="2018" name="Nat. Ecol. Evol.">
        <title>Pezizomycetes genomes reveal the molecular basis of ectomycorrhizal truffle lifestyle.</title>
        <authorList>
            <person name="Murat C."/>
            <person name="Payen T."/>
            <person name="Noel B."/>
            <person name="Kuo A."/>
            <person name="Morin E."/>
            <person name="Chen J."/>
            <person name="Kohler A."/>
            <person name="Krizsan K."/>
            <person name="Balestrini R."/>
            <person name="Da Silva C."/>
            <person name="Montanini B."/>
            <person name="Hainaut M."/>
            <person name="Levati E."/>
            <person name="Barry K.W."/>
            <person name="Belfiori B."/>
            <person name="Cichocki N."/>
            <person name="Clum A."/>
            <person name="Dockter R.B."/>
            <person name="Fauchery L."/>
            <person name="Guy J."/>
            <person name="Iotti M."/>
            <person name="Le Tacon F."/>
            <person name="Lindquist E.A."/>
            <person name="Lipzen A."/>
            <person name="Malagnac F."/>
            <person name="Mello A."/>
            <person name="Molinier V."/>
            <person name="Miyauchi S."/>
            <person name="Poulain J."/>
            <person name="Riccioni C."/>
            <person name="Rubini A."/>
            <person name="Sitrit Y."/>
            <person name="Splivallo R."/>
            <person name="Traeger S."/>
            <person name="Wang M."/>
            <person name="Zifcakova L."/>
            <person name="Wipf D."/>
            <person name="Zambonelli A."/>
            <person name="Paolocci F."/>
            <person name="Nowrousian M."/>
            <person name="Ottonello S."/>
            <person name="Baldrian P."/>
            <person name="Spatafora J.W."/>
            <person name="Henrissat B."/>
            <person name="Nagy L.G."/>
            <person name="Aury J.M."/>
            <person name="Wincker P."/>
            <person name="Grigoriev I.V."/>
            <person name="Bonfante P."/>
            <person name="Martin F.M."/>
        </authorList>
    </citation>
    <scope>NUCLEOTIDE SEQUENCE [LARGE SCALE GENOMIC DNA]</scope>
    <source>
        <strain evidence="2 3">CCBAS932</strain>
    </source>
</reference>
<accession>A0A3N4KGF0</accession>
<organism evidence="2 3">
    <name type="scientific">Morchella conica CCBAS932</name>
    <dbReference type="NCBI Taxonomy" id="1392247"/>
    <lineage>
        <taxon>Eukaryota</taxon>
        <taxon>Fungi</taxon>
        <taxon>Dikarya</taxon>
        <taxon>Ascomycota</taxon>
        <taxon>Pezizomycotina</taxon>
        <taxon>Pezizomycetes</taxon>
        <taxon>Pezizales</taxon>
        <taxon>Morchellaceae</taxon>
        <taxon>Morchella</taxon>
    </lineage>
</organism>
<sequence>MSAPLKYLYLDHLYLNFDILKKYQRNLLAHRRHLTENLACMARSSSPTLAATKVSLAVKLEKLEAQINHAEEKSVKLEKQISEALDAYEKSRDISRPQPTKSVP</sequence>